<dbReference type="CDD" id="cd23831">
    <property type="entry name" value="DRWD-N_FANCL"/>
    <property type="match status" value="1"/>
</dbReference>
<dbReference type="Pfam" id="PF18891">
    <property type="entry name" value="FANCL_d3"/>
    <property type="match status" value="1"/>
</dbReference>
<dbReference type="Gene3D" id="3.10.110.20">
    <property type="entry name" value="RWD domain-like"/>
    <property type="match status" value="1"/>
</dbReference>
<dbReference type="InterPro" id="IPR044037">
    <property type="entry name" value="FANCL_d3"/>
</dbReference>
<evidence type="ECO:0000256" key="2">
    <source>
        <dbReference type="ARBA" id="ARBA00022833"/>
    </source>
</evidence>
<dbReference type="PANTHER" id="PTHR13206:SF0">
    <property type="entry name" value="E3 UBIQUITIN-PROTEIN LIGASE FANCL"/>
    <property type="match status" value="1"/>
</dbReference>
<dbReference type="Pfam" id="PF09765">
    <property type="entry name" value="FANCL_d1"/>
    <property type="match status" value="1"/>
</dbReference>
<dbReference type="Pfam" id="PF18890">
    <property type="entry name" value="FANCL_d2"/>
    <property type="match status" value="1"/>
</dbReference>
<dbReference type="GO" id="GO:0036297">
    <property type="term" value="P:interstrand cross-link repair"/>
    <property type="evidence" value="ECO:0007669"/>
    <property type="project" value="InterPro"/>
</dbReference>
<dbReference type="OrthoDB" id="10263265at2759"/>
<dbReference type="AlphaFoldDB" id="A0A7D9IIR2"/>
<dbReference type="GO" id="GO:0061630">
    <property type="term" value="F:ubiquitin protein ligase activity"/>
    <property type="evidence" value="ECO:0007669"/>
    <property type="project" value="TreeGrafter"/>
</dbReference>
<keyword evidence="2" id="KW-0862">Zinc</keyword>
<accession>A0A7D9IIR2</accession>
<dbReference type="InterPro" id="IPR001841">
    <property type="entry name" value="Znf_RING"/>
</dbReference>
<dbReference type="CDD" id="cd16490">
    <property type="entry name" value="RING-CH-C4HC3_FANCL"/>
    <property type="match status" value="1"/>
</dbReference>
<dbReference type="SUPFAM" id="SSF57850">
    <property type="entry name" value="RING/U-box"/>
    <property type="match status" value="1"/>
</dbReference>
<dbReference type="FunFam" id="3.30.40.10:FF:000221">
    <property type="entry name" value="E3 ubiquitin-protein ligase FANCL isoform X2"/>
    <property type="match status" value="1"/>
</dbReference>
<dbReference type="Gene3D" id="3.10.110.10">
    <property type="entry name" value="Ubiquitin Conjugating Enzyme"/>
    <property type="match status" value="1"/>
</dbReference>
<dbReference type="CDD" id="cd23832">
    <property type="entry name" value="DRWD-C_FANCL"/>
    <property type="match status" value="1"/>
</dbReference>
<protein>
    <submittedName>
        <fullName evidence="3">E3 ubiquitin- ligase FANCL</fullName>
    </submittedName>
</protein>
<dbReference type="Gene3D" id="3.30.40.10">
    <property type="entry name" value="Zinc/RING finger domain, C3HC4 (zinc finger)"/>
    <property type="match status" value="1"/>
</dbReference>
<comment type="caution">
    <text evidence="3">The sequence shown here is derived from an EMBL/GenBank/DDBJ whole genome shotgun (WGS) entry which is preliminary data.</text>
</comment>
<sequence length="376" mass="43614">MQNEALFSICPLLLPQDKNGLTYDGFIEINEQTFRVSIVQPNVGSLKDASISCSWRLWNILHHYQDVIKQRLHQSENLASFLVEFKNLVEKLVKCKQDDTGQLSLPLDTYSLLISELEHIGWHKLAYTNESFNIIKLKMRDARDREHIVTVHVSAEYPDILPKCSADVPEPFHFKGSKITEGRLLECIYNEFCEIISSHELFWNVMDEIDQNCWILEPEHPTRADASRRVALGNNTSLLVRINVQHPKMMPECHLMGADSIVMKLRENMNKNLHQWDPEIPVLENLEKLLETKFPSRQTTKKEDFSLECGICYAYRLDNAIPESACDDPRCGQPFHTSCLYEWLRALPSSRQSFNIIFGECPYCNKVILQKVQFDR</sequence>
<dbReference type="InterPro" id="IPR026850">
    <property type="entry name" value="FANCL_C"/>
</dbReference>
<reference evidence="3" key="1">
    <citation type="submission" date="2020-04" db="EMBL/GenBank/DDBJ databases">
        <authorList>
            <person name="Alioto T."/>
            <person name="Alioto T."/>
            <person name="Gomez Garrido J."/>
        </authorList>
    </citation>
    <scope>NUCLEOTIDE SEQUENCE</scope>
    <source>
        <strain evidence="3">A484AB</strain>
    </source>
</reference>
<dbReference type="InterPro" id="IPR043898">
    <property type="entry name" value="FANCL_d2"/>
</dbReference>
<keyword evidence="1" id="KW-0479">Metal-binding</keyword>
<dbReference type="EMBL" id="CACRXK020006821">
    <property type="protein sequence ID" value="CAB4010539.1"/>
    <property type="molecule type" value="Genomic_DNA"/>
</dbReference>
<gene>
    <name evidence="3" type="ORF">PACLA_8A026065</name>
</gene>
<dbReference type="InterPro" id="IPR013083">
    <property type="entry name" value="Znf_RING/FYVE/PHD"/>
</dbReference>
<dbReference type="InterPro" id="IPR043003">
    <property type="entry name" value="FANCL_d3_sf"/>
</dbReference>
<dbReference type="InterPro" id="IPR016135">
    <property type="entry name" value="UBQ-conjugating_enzyme/RWD"/>
</dbReference>
<evidence type="ECO:0000313" key="4">
    <source>
        <dbReference type="Proteomes" id="UP001152795"/>
    </source>
</evidence>
<dbReference type="GO" id="GO:0016874">
    <property type="term" value="F:ligase activity"/>
    <property type="evidence" value="ECO:0007669"/>
    <property type="project" value="UniProtKB-KW"/>
</dbReference>
<dbReference type="CDD" id="cd23786">
    <property type="entry name" value="ELF_FANCL"/>
    <property type="match status" value="1"/>
</dbReference>
<dbReference type="InterPro" id="IPR026848">
    <property type="entry name" value="Fancl"/>
</dbReference>
<dbReference type="PANTHER" id="PTHR13206">
    <property type="entry name" value="UBIQUITIN LIGASE PROTEIN PHF9 FANCONI ANEMIA GROUP L PROTEIN"/>
    <property type="match status" value="1"/>
</dbReference>
<dbReference type="GO" id="GO:0008270">
    <property type="term" value="F:zinc ion binding"/>
    <property type="evidence" value="ECO:0007669"/>
    <property type="project" value="UniProtKB-KW"/>
</dbReference>
<dbReference type="InterPro" id="IPR019162">
    <property type="entry name" value="FancL_WD-rpt_cont_dom"/>
</dbReference>
<dbReference type="GO" id="GO:0043240">
    <property type="term" value="C:Fanconi anaemia nuclear complex"/>
    <property type="evidence" value="ECO:0007669"/>
    <property type="project" value="InterPro"/>
</dbReference>
<proteinExistence type="predicted"/>
<keyword evidence="3" id="KW-0436">Ligase</keyword>
<dbReference type="PROSITE" id="PS50089">
    <property type="entry name" value="ZF_RING_2"/>
    <property type="match status" value="1"/>
</dbReference>
<dbReference type="SMART" id="SM01197">
    <property type="entry name" value="FANCL_C"/>
    <property type="match status" value="1"/>
</dbReference>
<dbReference type="GO" id="GO:0006513">
    <property type="term" value="P:protein monoubiquitination"/>
    <property type="evidence" value="ECO:0007669"/>
    <property type="project" value="TreeGrafter"/>
</dbReference>
<evidence type="ECO:0000313" key="3">
    <source>
        <dbReference type="EMBL" id="CAB4010539.1"/>
    </source>
</evidence>
<evidence type="ECO:0000256" key="1">
    <source>
        <dbReference type="ARBA" id="ARBA00022771"/>
    </source>
</evidence>
<organism evidence="3 4">
    <name type="scientific">Paramuricea clavata</name>
    <name type="common">Red gorgonian</name>
    <name type="synonym">Violescent sea-whip</name>
    <dbReference type="NCBI Taxonomy" id="317549"/>
    <lineage>
        <taxon>Eukaryota</taxon>
        <taxon>Metazoa</taxon>
        <taxon>Cnidaria</taxon>
        <taxon>Anthozoa</taxon>
        <taxon>Octocorallia</taxon>
        <taxon>Malacalcyonacea</taxon>
        <taxon>Plexauridae</taxon>
        <taxon>Paramuricea</taxon>
    </lineage>
</organism>
<dbReference type="Pfam" id="PF11793">
    <property type="entry name" value="FANCL_C"/>
    <property type="match status" value="1"/>
</dbReference>
<dbReference type="Proteomes" id="UP001152795">
    <property type="component" value="Unassembled WGS sequence"/>
</dbReference>
<keyword evidence="4" id="KW-1185">Reference proteome</keyword>
<keyword evidence="1" id="KW-0863">Zinc-finger</keyword>
<name>A0A7D9IIR2_PARCT</name>